<comment type="caution">
    <text evidence="1">The sequence shown here is derived from an EMBL/GenBank/DDBJ whole genome shotgun (WGS) entry which is preliminary data.</text>
</comment>
<dbReference type="Gene3D" id="1.25.40.10">
    <property type="entry name" value="Tetratricopeptide repeat domain"/>
    <property type="match status" value="1"/>
</dbReference>
<dbReference type="SUPFAM" id="SSF81901">
    <property type="entry name" value="HCP-like"/>
    <property type="match status" value="1"/>
</dbReference>
<dbReference type="SMART" id="SM00671">
    <property type="entry name" value="SEL1"/>
    <property type="match status" value="1"/>
</dbReference>
<gene>
    <name evidence="1" type="ORF">J7I42_27985</name>
</gene>
<sequence length="43" mass="5034">MIDAQRDLGHSYFYGEGIKRNEKLAVFWYKKAAAKMTPKPFII</sequence>
<evidence type="ECO:0000313" key="2">
    <source>
        <dbReference type="Proteomes" id="UP000677244"/>
    </source>
</evidence>
<name>A0ABS3Z3E4_9BACT</name>
<dbReference type="Pfam" id="PF08238">
    <property type="entry name" value="Sel1"/>
    <property type="match status" value="1"/>
</dbReference>
<keyword evidence="2" id="KW-1185">Reference proteome</keyword>
<dbReference type="InterPro" id="IPR006597">
    <property type="entry name" value="Sel1-like"/>
</dbReference>
<organism evidence="1 2">
    <name type="scientific">Niastella soli</name>
    <dbReference type="NCBI Taxonomy" id="2821487"/>
    <lineage>
        <taxon>Bacteria</taxon>
        <taxon>Pseudomonadati</taxon>
        <taxon>Bacteroidota</taxon>
        <taxon>Chitinophagia</taxon>
        <taxon>Chitinophagales</taxon>
        <taxon>Chitinophagaceae</taxon>
        <taxon>Niastella</taxon>
    </lineage>
</organism>
<accession>A0ABS3Z3E4</accession>
<dbReference type="Proteomes" id="UP000677244">
    <property type="component" value="Unassembled WGS sequence"/>
</dbReference>
<dbReference type="EMBL" id="JAGHKO010000011">
    <property type="protein sequence ID" value="MBO9204160.1"/>
    <property type="molecule type" value="Genomic_DNA"/>
</dbReference>
<reference evidence="1 2" key="1">
    <citation type="submission" date="2021-03" db="EMBL/GenBank/DDBJ databases">
        <title>Assistant Professor.</title>
        <authorList>
            <person name="Huq M.A."/>
        </authorList>
    </citation>
    <scope>NUCLEOTIDE SEQUENCE [LARGE SCALE GENOMIC DNA]</scope>
    <source>
        <strain evidence="1 2">MAH-29</strain>
    </source>
</reference>
<proteinExistence type="predicted"/>
<dbReference type="InterPro" id="IPR011990">
    <property type="entry name" value="TPR-like_helical_dom_sf"/>
</dbReference>
<protein>
    <submittedName>
        <fullName evidence="1">SEL1-like repeat protein</fullName>
    </submittedName>
</protein>
<evidence type="ECO:0000313" key="1">
    <source>
        <dbReference type="EMBL" id="MBO9204160.1"/>
    </source>
</evidence>